<name>A0A1H7DXQ8_9ACTN</name>
<dbReference type="Proteomes" id="UP000198707">
    <property type="component" value="Unassembled WGS sequence"/>
</dbReference>
<evidence type="ECO:0000313" key="1">
    <source>
        <dbReference type="EMBL" id="SEK04100.1"/>
    </source>
</evidence>
<sequence>MILSLDYLILRQVLQLFILMARDDRANAVAVLVLRHQVAVLRRQVHRLDLEPPDPVVLAGFCRIAAAGAVGAVLRHPGDAAAVAPGI</sequence>
<reference evidence="2" key="1">
    <citation type="submission" date="2016-10" db="EMBL/GenBank/DDBJ databases">
        <authorList>
            <person name="Varghese N."/>
            <person name="Submissions S."/>
        </authorList>
    </citation>
    <scope>NUCLEOTIDE SEQUENCE [LARGE SCALE GENOMIC DNA]</scope>
    <source>
        <strain evidence="2">CGMCC 4.7038</strain>
    </source>
</reference>
<evidence type="ECO:0000313" key="2">
    <source>
        <dbReference type="Proteomes" id="UP000198707"/>
    </source>
</evidence>
<dbReference type="EMBL" id="FNYV01000016">
    <property type="protein sequence ID" value="SEK04100.1"/>
    <property type="molecule type" value="Genomic_DNA"/>
</dbReference>
<organism evidence="1 2">
    <name type="scientific">Micromonospora phaseoli</name>
    <dbReference type="NCBI Taxonomy" id="1144548"/>
    <lineage>
        <taxon>Bacteria</taxon>
        <taxon>Bacillati</taxon>
        <taxon>Actinomycetota</taxon>
        <taxon>Actinomycetes</taxon>
        <taxon>Micromonosporales</taxon>
        <taxon>Micromonosporaceae</taxon>
        <taxon>Micromonospora</taxon>
    </lineage>
</organism>
<proteinExistence type="predicted"/>
<accession>A0A1H7DXQ8</accession>
<dbReference type="RefSeq" id="WP_175510441.1">
    <property type="nucleotide sequence ID" value="NZ_BOPI01000018.1"/>
</dbReference>
<dbReference type="AlphaFoldDB" id="A0A1H7DXQ8"/>
<keyword evidence="2" id="KW-1185">Reference proteome</keyword>
<protein>
    <submittedName>
        <fullName evidence="1">Uncharacterized protein</fullName>
    </submittedName>
</protein>
<gene>
    <name evidence="1" type="ORF">SAMN05443287_11662</name>
</gene>